<gene>
    <name evidence="4" type="ORF">GUJ93_ZPchr0011g27006</name>
    <name evidence="3" type="ORF">GUJ93_ZPchr0011g27825</name>
    <name evidence="2" type="ORF">GUJ93_ZPchr0011g28665</name>
</gene>
<dbReference type="AlphaFoldDB" id="A0A8J5WGR1"/>
<dbReference type="EMBL" id="JAAALK010000081">
    <property type="protein sequence ID" value="KAG8090887.1"/>
    <property type="molecule type" value="Genomic_DNA"/>
</dbReference>
<evidence type="ECO:0000313" key="5">
    <source>
        <dbReference type="Proteomes" id="UP000729402"/>
    </source>
</evidence>
<accession>A0A8J5WGR1</accession>
<reference evidence="2" key="2">
    <citation type="submission" date="2021-02" db="EMBL/GenBank/DDBJ databases">
        <authorList>
            <person name="Kimball J.A."/>
            <person name="Haas M.W."/>
            <person name="Macchietto M."/>
            <person name="Kono T."/>
            <person name="Duquette J."/>
            <person name="Shao M."/>
        </authorList>
    </citation>
    <scope>NUCLEOTIDE SEQUENCE</scope>
    <source>
        <tissue evidence="2">Fresh leaf tissue</tissue>
    </source>
</reference>
<reference evidence="2" key="1">
    <citation type="journal article" date="2021" name="bioRxiv">
        <title>Whole Genome Assembly and Annotation of Northern Wild Rice, Zizania palustris L., Supports a Whole Genome Duplication in the Zizania Genus.</title>
        <authorList>
            <person name="Haas M."/>
            <person name="Kono T."/>
            <person name="Macchietto M."/>
            <person name="Millas R."/>
            <person name="McGilp L."/>
            <person name="Shao M."/>
            <person name="Duquette J."/>
            <person name="Hirsch C.N."/>
            <person name="Kimball J."/>
        </authorList>
    </citation>
    <scope>NUCLEOTIDE SEQUENCE</scope>
    <source>
        <tissue evidence="2">Fresh leaf tissue</tissue>
    </source>
</reference>
<dbReference type="EMBL" id="JAAALK010000081">
    <property type="protein sequence ID" value="KAG8090885.1"/>
    <property type="molecule type" value="Genomic_DNA"/>
</dbReference>
<protein>
    <submittedName>
        <fullName evidence="2">Uncharacterized protein</fullName>
    </submittedName>
</protein>
<keyword evidence="5" id="KW-1185">Reference proteome</keyword>
<organism evidence="2 5">
    <name type="scientific">Zizania palustris</name>
    <name type="common">Northern wild rice</name>
    <dbReference type="NCBI Taxonomy" id="103762"/>
    <lineage>
        <taxon>Eukaryota</taxon>
        <taxon>Viridiplantae</taxon>
        <taxon>Streptophyta</taxon>
        <taxon>Embryophyta</taxon>
        <taxon>Tracheophyta</taxon>
        <taxon>Spermatophyta</taxon>
        <taxon>Magnoliopsida</taxon>
        <taxon>Liliopsida</taxon>
        <taxon>Poales</taxon>
        <taxon>Poaceae</taxon>
        <taxon>BOP clade</taxon>
        <taxon>Oryzoideae</taxon>
        <taxon>Oryzeae</taxon>
        <taxon>Zizaniinae</taxon>
        <taxon>Zizania</taxon>
    </lineage>
</organism>
<comment type="caution">
    <text evidence="2">The sequence shown here is derived from an EMBL/GenBank/DDBJ whole genome shotgun (WGS) entry which is preliminary data.</text>
</comment>
<evidence type="ECO:0000256" key="1">
    <source>
        <dbReference type="SAM" id="MobiDB-lite"/>
    </source>
</evidence>
<dbReference type="EMBL" id="JAAALK010000081">
    <property type="protein sequence ID" value="KAG8090886.1"/>
    <property type="molecule type" value="Genomic_DNA"/>
</dbReference>
<proteinExistence type="predicted"/>
<name>A0A8J5WGR1_ZIZPA</name>
<sequence>MAFIKRMLATCFRPAAARRKRSPQEAYEAEKRRWVADQMGRILEARMRPYGDRGLVDVSRYGCINLELALSYEFDRRWWFGQTARLLSEAETASKSEGSSRKVHPTISTEESSPAKKP</sequence>
<dbReference type="Proteomes" id="UP000729402">
    <property type="component" value="Unassembled WGS sequence"/>
</dbReference>
<evidence type="ECO:0000313" key="3">
    <source>
        <dbReference type="EMBL" id="KAG8090886.1"/>
    </source>
</evidence>
<feature type="region of interest" description="Disordered" evidence="1">
    <location>
        <begin position="90"/>
        <end position="118"/>
    </location>
</feature>
<dbReference type="OrthoDB" id="711823at2759"/>
<evidence type="ECO:0000313" key="4">
    <source>
        <dbReference type="EMBL" id="KAG8090887.1"/>
    </source>
</evidence>
<evidence type="ECO:0000313" key="2">
    <source>
        <dbReference type="EMBL" id="KAG8090885.1"/>
    </source>
</evidence>